<dbReference type="InterPro" id="IPR014862">
    <property type="entry name" value="TrwC"/>
</dbReference>
<feature type="domain" description="TrwC relaxase" evidence="4">
    <location>
        <begin position="9"/>
        <end position="349"/>
    </location>
</feature>
<dbReference type="RefSeq" id="WP_123826260.1">
    <property type="nucleotide sequence ID" value="NZ_RKMF01000015.1"/>
</dbReference>
<keyword evidence="6" id="KW-1185">Reference proteome</keyword>
<evidence type="ECO:0000313" key="5">
    <source>
        <dbReference type="EMBL" id="ROZ62087.1"/>
    </source>
</evidence>
<dbReference type="GO" id="GO:0003678">
    <property type="term" value="F:DNA helicase activity"/>
    <property type="evidence" value="ECO:0007669"/>
    <property type="project" value="UniProtKB-ARBA"/>
</dbReference>
<evidence type="ECO:0000256" key="2">
    <source>
        <dbReference type="ARBA" id="ARBA00022840"/>
    </source>
</evidence>
<dbReference type="InterPro" id="IPR027417">
    <property type="entry name" value="P-loop_NTPase"/>
</dbReference>
<dbReference type="SUPFAM" id="SSF52540">
    <property type="entry name" value="P-loop containing nucleoside triphosphate hydrolases"/>
    <property type="match status" value="2"/>
</dbReference>
<keyword evidence="1" id="KW-0547">Nucleotide-binding</keyword>
<evidence type="ECO:0000259" key="4">
    <source>
        <dbReference type="Pfam" id="PF08751"/>
    </source>
</evidence>
<dbReference type="Pfam" id="PF13604">
    <property type="entry name" value="AAA_30"/>
    <property type="match status" value="1"/>
</dbReference>
<comment type="caution">
    <text evidence="5">The sequence shown here is derived from an EMBL/GenBank/DDBJ whole genome shotgun (WGS) entry which is preliminary data.</text>
</comment>
<evidence type="ECO:0000256" key="3">
    <source>
        <dbReference type="SAM" id="MobiDB-lite"/>
    </source>
</evidence>
<feature type="region of interest" description="Disordered" evidence="3">
    <location>
        <begin position="1155"/>
        <end position="1194"/>
    </location>
</feature>
<feature type="region of interest" description="Disordered" evidence="3">
    <location>
        <begin position="73"/>
        <end position="107"/>
    </location>
</feature>
<organism evidence="5 6">
    <name type="scientific">Kocuria soli</name>
    <dbReference type="NCBI Taxonomy" id="2485125"/>
    <lineage>
        <taxon>Bacteria</taxon>
        <taxon>Bacillati</taxon>
        <taxon>Actinomycetota</taxon>
        <taxon>Actinomycetes</taxon>
        <taxon>Micrococcales</taxon>
        <taxon>Micrococcaceae</taxon>
        <taxon>Kocuria</taxon>
    </lineage>
</organism>
<accession>A0A3N3ZN01</accession>
<dbReference type="PANTHER" id="PTHR43788:SF6">
    <property type="entry name" value="DNA HELICASE B"/>
    <property type="match status" value="1"/>
</dbReference>
<dbReference type="InterPro" id="IPR050534">
    <property type="entry name" value="Coronavir_polyprotein_1ab"/>
</dbReference>
<evidence type="ECO:0000313" key="6">
    <source>
        <dbReference type="Proteomes" id="UP000270616"/>
    </source>
</evidence>
<dbReference type="GO" id="GO:0005524">
    <property type="term" value="F:ATP binding"/>
    <property type="evidence" value="ECO:0007669"/>
    <property type="project" value="UniProtKB-KW"/>
</dbReference>
<sequence length="1194" mass="128871">MTVSISKMSVEYYLEKVAIGDAAVAGTGSRDLTRYYTSAGAPPGRWIGAGTAGLGIDAGTRVTARAARRLLQDSAHPDTGEPLGRAPAAARPAPERAKTPAGRLAKSDRQPVAGFDLTFSVPKSVSVLWAMADEPTKAAVHAAHRAALDQTLSWLDDRGVQTRAGHAGVAKVATRGLVATAFDHWDSRAGDPQLHTHVVVANRIQRASDGAWTTLDSYALHKNVVAASERFNGLLFDELARTLGTQAEVRGDIPSQDADGLAIADRNARIELAGVPDELIDEFSSRAHAIEQEKDRLAAKWEADHGTPPTGADLLALRQQATLSTRTAKDTDDDRSLEHKSVDWRARVETVGVDPSSVLSRALGQSPTVLSADDVQSETLTQIADRAITTVSAQRATFTRANVHAEISRCLAAVRCHSAADRDRLLDVVTDQALESTVRLSPHRYEPSMDFHPGLSSGADHAFNEPASYATSDQVDAEQRLINAATNDQAPTAADVDRAGQILDAVTVGDGHALAADQREAALRIAAAPQSLTALIGPAGTGKTTCLSALRQVWEDQHGPGSIVGLAPSAVAASVLGKEIDVPTDNVSKWLWESTGPGAQHRQEQIAQTQQQMAHLLSRLDETPSAAQQRSLRRLNATLTQLDAEQDRFQMRPGQLVIVDEASMTGTHALDQLRDQARRAGAKIVAVGDPAQLGAIEAGGTLGWIERHQSNHDVTAATLTSVWRFKNDWEAENSLALRRGDHAAIDTLMDHGRVSQVATPDDVESAAFDQWATARTKGSALLIASTQDAVDRLNSQAQDLLRSEGEIDHTRTAGLAGDSEAGVGDRILTRRNERQVLDDRGEFIKNGDLLTVARLHADGTLEATRDNGAAVHLPRNVLEHTQLGYASTAHRSQGVTVDRAITAVDPAATSRETFYVGMTRGRHSNTAVLSQPEPADDGPDPWQMIKEITPATARDQLTRVLDRSETELTAHEVRDHAHGWDADLPHLTDELRYVGQAIATRQAVDWVRQTHGPDAVTRWANTEHWNAIINELTRGHQLPDSPVETPREALAAIKDTPQQHREAGHGGLTVPRAETPAEIQTVEQVFDKISARLATLRTQTRDEPWRADIEPLTPERVDAALIARQLCHWHDEYKVLPDQTPSDPRAAEAWHAFRTTATATADTEQTSSPQGPPTPAPDALRPEDYGTAVRIGDI</sequence>
<dbReference type="AlphaFoldDB" id="A0A3N3ZN01"/>
<dbReference type="NCBIfam" id="NF041492">
    <property type="entry name" value="MobF"/>
    <property type="match status" value="1"/>
</dbReference>
<keyword evidence="2" id="KW-0067">ATP-binding</keyword>
<dbReference type="Gene3D" id="3.40.50.300">
    <property type="entry name" value="P-loop containing nucleotide triphosphate hydrolases"/>
    <property type="match status" value="3"/>
</dbReference>
<dbReference type="Gene3D" id="2.30.30.940">
    <property type="match status" value="1"/>
</dbReference>
<dbReference type="PANTHER" id="PTHR43788">
    <property type="entry name" value="DNA2/NAM7 HELICASE FAMILY MEMBER"/>
    <property type="match status" value="1"/>
</dbReference>
<dbReference type="EMBL" id="RKMF01000015">
    <property type="protein sequence ID" value="ROZ62087.1"/>
    <property type="molecule type" value="Genomic_DNA"/>
</dbReference>
<proteinExistence type="predicted"/>
<dbReference type="Proteomes" id="UP000270616">
    <property type="component" value="Unassembled WGS sequence"/>
</dbReference>
<reference evidence="5 6" key="1">
    <citation type="submission" date="2018-10" db="EMBL/GenBank/DDBJ databases">
        <title>Kocuria sp. M5W7-7, whole genome shotgun sequence.</title>
        <authorList>
            <person name="Tuo L."/>
        </authorList>
    </citation>
    <scope>NUCLEOTIDE SEQUENCE [LARGE SCALE GENOMIC DNA]</scope>
    <source>
        <strain evidence="5 6">M5W7-7</strain>
    </source>
</reference>
<name>A0A3N3ZN01_9MICC</name>
<feature type="compositionally biased region" description="Low complexity" evidence="3">
    <location>
        <begin position="1155"/>
        <end position="1166"/>
    </location>
</feature>
<gene>
    <name evidence="5" type="ORF">EDL96_11545</name>
</gene>
<evidence type="ECO:0000256" key="1">
    <source>
        <dbReference type="ARBA" id="ARBA00022741"/>
    </source>
</evidence>
<dbReference type="OrthoDB" id="4524286at2"/>
<dbReference type="Pfam" id="PF08751">
    <property type="entry name" value="TrwC"/>
    <property type="match status" value="1"/>
</dbReference>
<protein>
    <recommendedName>
        <fullName evidence="4">TrwC relaxase domain-containing protein</fullName>
    </recommendedName>
</protein>
<dbReference type="SUPFAM" id="SSF55464">
    <property type="entry name" value="Origin of replication-binding domain, RBD-like"/>
    <property type="match status" value="1"/>
</dbReference>
<dbReference type="CDD" id="cd18809">
    <property type="entry name" value="SF1_C_RecD"/>
    <property type="match status" value="1"/>
</dbReference>